<sequence>MHLYIDLNSIASHLRVARDQYLRDAIVAHDGAAAYPVMTPSRQAFESLAKQFEHQADEARKYAEALEYAHHAEVITETGSISVDYDDRS</sequence>
<dbReference type="GeneID" id="40085719"/>
<organism evidence="1 2">
    <name type="scientific">Acidovorax phage ACP17</name>
    <dbReference type="NCBI Taxonomy" id="2010329"/>
    <lineage>
        <taxon>Viruses</taxon>
        <taxon>Duplodnaviria</taxon>
        <taxon>Heunggongvirae</taxon>
        <taxon>Uroviricota</taxon>
        <taxon>Caudoviricetes</taxon>
        <taxon>Busanvirus</taxon>
        <taxon>Busanvirus ACP17</taxon>
    </lineage>
</organism>
<proteinExistence type="predicted"/>
<accession>A0A218M3F5</accession>
<evidence type="ECO:0000313" key="2">
    <source>
        <dbReference type="Proteomes" id="UP000224101"/>
    </source>
</evidence>
<evidence type="ECO:0000313" key="1">
    <source>
        <dbReference type="EMBL" id="ASD50568.1"/>
    </source>
</evidence>
<name>A0A218M3F5_9CAUD</name>
<dbReference type="EMBL" id="KY979132">
    <property type="protein sequence ID" value="ASD50568.1"/>
    <property type="molecule type" value="Genomic_DNA"/>
</dbReference>
<protein>
    <submittedName>
        <fullName evidence="1">Uncharacterized protein</fullName>
    </submittedName>
</protein>
<dbReference type="Proteomes" id="UP000224101">
    <property type="component" value="Segment"/>
</dbReference>
<keyword evidence="2" id="KW-1185">Reference proteome</keyword>
<reference evidence="1 2" key="1">
    <citation type="submission" date="2017-08" db="EMBL/GenBank/DDBJ databases">
        <title>Characterization and complete genome sequence of novel bacteriophage infecting the causal agent of bacterial fruit blotch, Acidovorax citrulli.</title>
        <authorList>
            <person name="Midani A.R."/>
            <person name="Park S.-H."/>
            <person name="Choi T.-J."/>
        </authorList>
    </citation>
    <scope>NUCLEOTIDE SEQUENCE [LARGE SCALE GENOMIC DNA]</scope>
</reference>
<dbReference type="RefSeq" id="YP_009609634.1">
    <property type="nucleotide sequence ID" value="NC_041997.1"/>
</dbReference>
<dbReference type="KEGG" id="vg:40085719"/>